<feature type="domain" description="Exocyst complex subunit Exo70 C-terminal" evidence="3">
    <location>
        <begin position="34"/>
        <end position="107"/>
    </location>
</feature>
<dbReference type="Proteomes" id="UP001359559">
    <property type="component" value="Unassembled WGS sequence"/>
</dbReference>
<organism evidence="4 5">
    <name type="scientific">Clitoria ternatea</name>
    <name type="common">Butterfly pea</name>
    <dbReference type="NCBI Taxonomy" id="43366"/>
    <lineage>
        <taxon>Eukaryota</taxon>
        <taxon>Viridiplantae</taxon>
        <taxon>Streptophyta</taxon>
        <taxon>Embryophyta</taxon>
        <taxon>Tracheophyta</taxon>
        <taxon>Spermatophyta</taxon>
        <taxon>Magnoliopsida</taxon>
        <taxon>eudicotyledons</taxon>
        <taxon>Gunneridae</taxon>
        <taxon>Pentapetalae</taxon>
        <taxon>rosids</taxon>
        <taxon>fabids</taxon>
        <taxon>Fabales</taxon>
        <taxon>Fabaceae</taxon>
        <taxon>Papilionoideae</taxon>
        <taxon>50 kb inversion clade</taxon>
        <taxon>NPAAA clade</taxon>
        <taxon>indigoferoid/millettioid clade</taxon>
        <taxon>Phaseoleae</taxon>
        <taxon>Clitoria</taxon>
    </lineage>
</organism>
<evidence type="ECO:0000256" key="2">
    <source>
        <dbReference type="ARBA" id="ARBA00022448"/>
    </source>
</evidence>
<dbReference type="Gene3D" id="1.20.1280.170">
    <property type="entry name" value="Exocyst complex component Exo70"/>
    <property type="match status" value="1"/>
</dbReference>
<evidence type="ECO:0000313" key="4">
    <source>
        <dbReference type="EMBL" id="KAK7301198.1"/>
    </source>
</evidence>
<gene>
    <name evidence="4" type="ORF">RJT34_12059</name>
</gene>
<dbReference type="InterPro" id="IPR046364">
    <property type="entry name" value="Exo70_C"/>
</dbReference>
<comment type="similarity">
    <text evidence="1">Belongs to the EXO70 family.</text>
</comment>
<proteinExistence type="inferred from homology"/>
<reference evidence="4 5" key="1">
    <citation type="submission" date="2024-01" db="EMBL/GenBank/DDBJ databases">
        <title>The genomes of 5 underutilized Papilionoideae crops provide insights into root nodulation and disease resistance.</title>
        <authorList>
            <person name="Yuan L."/>
        </authorList>
    </citation>
    <scope>NUCLEOTIDE SEQUENCE [LARGE SCALE GENOMIC DNA]</scope>
    <source>
        <strain evidence="4">LY-2023</strain>
        <tissue evidence="4">Leaf</tissue>
    </source>
</reference>
<dbReference type="GO" id="GO:0005546">
    <property type="term" value="F:phosphatidylinositol-4,5-bisphosphate binding"/>
    <property type="evidence" value="ECO:0007669"/>
    <property type="project" value="InterPro"/>
</dbReference>
<dbReference type="SUPFAM" id="SSF74788">
    <property type="entry name" value="Cullin repeat-like"/>
    <property type="match status" value="1"/>
</dbReference>
<comment type="caution">
    <text evidence="4">The sequence shown here is derived from an EMBL/GenBank/DDBJ whole genome shotgun (WGS) entry which is preliminary data.</text>
</comment>
<dbReference type="InterPro" id="IPR016159">
    <property type="entry name" value="Cullin_repeat-like_dom_sf"/>
</dbReference>
<dbReference type="PANTHER" id="PTHR46701">
    <property type="entry name" value="GLYCOSYLTRANSFERASE-LIKE KOBITO 1"/>
    <property type="match status" value="1"/>
</dbReference>
<dbReference type="PANTHER" id="PTHR46701:SF6">
    <property type="entry name" value="GLYCOSYLTRANSFERASE FAMILY 92 PROTEIN"/>
    <property type="match status" value="1"/>
</dbReference>
<dbReference type="EMBL" id="JAYKXN010000003">
    <property type="protein sequence ID" value="KAK7301198.1"/>
    <property type="molecule type" value="Genomic_DNA"/>
</dbReference>
<sequence>MTWQDLEDKIERWIKASNVALKILFPANEDSVTRTTIQLLNFADAVVIGSRSPKQLFRILGVFETLHDPIFEFQSWFSDQYNVSLRDEAITIWKRLGEAIRGIILLFISISANGLDYGVIRERFRSKDSGMDLIIHLDNDELIYPAGTQEYSLRQLLSDVPGNVDLVIFPNYESSVERDD</sequence>
<protein>
    <recommendedName>
        <fullName evidence="3">Exocyst complex subunit Exo70 C-terminal domain-containing protein</fullName>
    </recommendedName>
</protein>
<evidence type="ECO:0000313" key="5">
    <source>
        <dbReference type="Proteomes" id="UP001359559"/>
    </source>
</evidence>
<evidence type="ECO:0000256" key="1">
    <source>
        <dbReference type="ARBA" id="ARBA00006756"/>
    </source>
</evidence>
<keyword evidence="5" id="KW-1185">Reference proteome</keyword>
<dbReference type="AlphaFoldDB" id="A0AAN9JNR4"/>
<dbReference type="GO" id="GO:0030244">
    <property type="term" value="P:cellulose biosynthetic process"/>
    <property type="evidence" value="ECO:0007669"/>
    <property type="project" value="InterPro"/>
</dbReference>
<dbReference type="Pfam" id="PF03081">
    <property type="entry name" value="Exo70_C"/>
    <property type="match status" value="1"/>
</dbReference>
<accession>A0AAN9JNR4</accession>
<dbReference type="GO" id="GO:0000145">
    <property type="term" value="C:exocyst"/>
    <property type="evidence" value="ECO:0007669"/>
    <property type="project" value="InterPro"/>
</dbReference>
<dbReference type="InterPro" id="IPR044224">
    <property type="entry name" value="KOBITO1-like"/>
</dbReference>
<name>A0AAN9JNR4_CLITE</name>
<dbReference type="GO" id="GO:0006887">
    <property type="term" value="P:exocytosis"/>
    <property type="evidence" value="ECO:0007669"/>
    <property type="project" value="InterPro"/>
</dbReference>
<dbReference type="GO" id="GO:0009737">
    <property type="term" value="P:response to abscisic acid"/>
    <property type="evidence" value="ECO:0007669"/>
    <property type="project" value="InterPro"/>
</dbReference>
<evidence type="ECO:0000259" key="3">
    <source>
        <dbReference type="Pfam" id="PF03081"/>
    </source>
</evidence>
<keyword evidence="2" id="KW-0813">Transport</keyword>